<dbReference type="EMBL" id="CP028901">
    <property type="protein sequence ID" value="AWB32653.1"/>
    <property type="molecule type" value="Genomic_DNA"/>
</dbReference>
<protein>
    <recommendedName>
        <fullName evidence="11">Probable nicotinate-nucleotide adenylyltransferase</fullName>
        <ecNumber evidence="11">2.7.7.18</ecNumber>
    </recommendedName>
    <alternativeName>
        <fullName evidence="11">Deamido-NAD(+) diphosphorylase</fullName>
    </alternativeName>
    <alternativeName>
        <fullName evidence="11">Deamido-NAD(+) pyrophosphorylase</fullName>
    </alternativeName>
    <alternativeName>
        <fullName evidence="11">Nicotinate mononucleotide adenylyltransferase</fullName>
        <shortName evidence="11">NaMN adenylyltransferase</shortName>
    </alternativeName>
</protein>
<organism evidence="13 14">
    <name type="scientific">Orrella marina</name>
    <dbReference type="NCBI Taxonomy" id="2163011"/>
    <lineage>
        <taxon>Bacteria</taxon>
        <taxon>Pseudomonadati</taxon>
        <taxon>Pseudomonadota</taxon>
        <taxon>Betaproteobacteria</taxon>
        <taxon>Burkholderiales</taxon>
        <taxon>Alcaligenaceae</taxon>
        <taxon>Orrella</taxon>
    </lineage>
</organism>
<dbReference type="KEGG" id="boz:DBV39_01810"/>
<evidence type="ECO:0000256" key="1">
    <source>
        <dbReference type="ARBA" id="ARBA00002324"/>
    </source>
</evidence>
<dbReference type="AlphaFoldDB" id="A0A2R4XG54"/>
<keyword evidence="6 11" id="KW-0548">Nucleotidyltransferase</keyword>
<sequence length="199" mass="22208">MRIGLLGGSFDPIHKAHIALALAALHNRHLDEVQLIPAGQPWQKPSLHATPQQRAEMIEIAINGIAALSMNRMELERSGATYTIDTLENLSPKHTYYWILGSDQLANFCSWHRWSDVAQRVTLLVAARPGVSPEIPAPLAQQIEQGRACVEFLPFEPMDVSANDLRQRIASGESFDELVDPAVAHYIKQHKLYEKSGQE</sequence>
<dbReference type="CDD" id="cd02165">
    <property type="entry name" value="NMNAT"/>
    <property type="match status" value="1"/>
</dbReference>
<evidence type="ECO:0000256" key="10">
    <source>
        <dbReference type="ARBA" id="ARBA00048721"/>
    </source>
</evidence>
<evidence type="ECO:0000256" key="11">
    <source>
        <dbReference type="HAMAP-Rule" id="MF_00244"/>
    </source>
</evidence>
<comment type="pathway">
    <text evidence="2 11">Cofactor biosynthesis; NAD(+) biosynthesis; deamido-NAD(+) from nicotinate D-ribonucleotide: step 1/1.</text>
</comment>
<dbReference type="InterPro" id="IPR004821">
    <property type="entry name" value="Cyt_trans-like"/>
</dbReference>
<comment type="similarity">
    <text evidence="3 11">Belongs to the NadD family.</text>
</comment>
<keyword evidence="9 11" id="KW-0520">NAD</keyword>
<dbReference type="InterPro" id="IPR014729">
    <property type="entry name" value="Rossmann-like_a/b/a_fold"/>
</dbReference>
<comment type="catalytic activity">
    <reaction evidence="10 11">
        <text>nicotinate beta-D-ribonucleotide + ATP + H(+) = deamido-NAD(+) + diphosphate</text>
        <dbReference type="Rhea" id="RHEA:22860"/>
        <dbReference type="ChEBI" id="CHEBI:15378"/>
        <dbReference type="ChEBI" id="CHEBI:30616"/>
        <dbReference type="ChEBI" id="CHEBI:33019"/>
        <dbReference type="ChEBI" id="CHEBI:57502"/>
        <dbReference type="ChEBI" id="CHEBI:58437"/>
        <dbReference type="EC" id="2.7.7.18"/>
    </reaction>
</comment>
<evidence type="ECO:0000256" key="5">
    <source>
        <dbReference type="ARBA" id="ARBA00022679"/>
    </source>
</evidence>
<dbReference type="InterPro" id="IPR005248">
    <property type="entry name" value="NadD/NMNAT"/>
</dbReference>
<dbReference type="EC" id="2.7.7.18" evidence="11"/>
<feature type="domain" description="Cytidyltransferase-like" evidence="12">
    <location>
        <begin position="5"/>
        <end position="168"/>
    </location>
</feature>
<dbReference type="RefSeq" id="WP_108620094.1">
    <property type="nucleotide sequence ID" value="NZ_CP028901.1"/>
</dbReference>
<evidence type="ECO:0000259" key="12">
    <source>
        <dbReference type="Pfam" id="PF01467"/>
    </source>
</evidence>
<evidence type="ECO:0000256" key="8">
    <source>
        <dbReference type="ARBA" id="ARBA00022840"/>
    </source>
</evidence>
<accession>A0A2R4XG54</accession>
<dbReference type="PANTHER" id="PTHR39321">
    <property type="entry name" value="NICOTINATE-NUCLEOTIDE ADENYLYLTRANSFERASE-RELATED"/>
    <property type="match status" value="1"/>
</dbReference>
<evidence type="ECO:0000313" key="13">
    <source>
        <dbReference type="EMBL" id="AWB32653.1"/>
    </source>
</evidence>
<dbReference type="GO" id="GO:0005524">
    <property type="term" value="F:ATP binding"/>
    <property type="evidence" value="ECO:0007669"/>
    <property type="project" value="UniProtKB-KW"/>
</dbReference>
<keyword evidence="4 11" id="KW-0662">Pyridine nucleotide biosynthesis</keyword>
<dbReference type="NCBIfam" id="NF000840">
    <property type="entry name" value="PRK00071.1-3"/>
    <property type="match status" value="1"/>
</dbReference>
<dbReference type="Proteomes" id="UP000244571">
    <property type="component" value="Chromosome"/>
</dbReference>
<evidence type="ECO:0000256" key="7">
    <source>
        <dbReference type="ARBA" id="ARBA00022741"/>
    </source>
</evidence>
<reference evidence="13 14" key="1">
    <citation type="submission" date="2018-04" db="EMBL/GenBank/DDBJ databases">
        <title>Bordetella sp. HZ20 isolated from seawater.</title>
        <authorList>
            <person name="Sun C."/>
        </authorList>
    </citation>
    <scope>NUCLEOTIDE SEQUENCE [LARGE SCALE GENOMIC DNA]</scope>
    <source>
        <strain evidence="13 14">HZ20</strain>
    </source>
</reference>
<evidence type="ECO:0000256" key="9">
    <source>
        <dbReference type="ARBA" id="ARBA00023027"/>
    </source>
</evidence>
<comment type="function">
    <text evidence="1 11">Catalyzes the reversible adenylation of nicotinate mononucleotide (NaMN) to nicotinic acid adenine dinucleotide (NaAD).</text>
</comment>
<dbReference type="PANTHER" id="PTHR39321:SF3">
    <property type="entry name" value="PHOSPHOPANTETHEINE ADENYLYLTRANSFERASE"/>
    <property type="match status" value="1"/>
</dbReference>
<dbReference type="Pfam" id="PF01467">
    <property type="entry name" value="CTP_transf_like"/>
    <property type="match status" value="1"/>
</dbReference>
<dbReference type="GO" id="GO:0004515">
    <property type="term" value="F:nicotinate-nucleotide adenylyltransferase activity"/>
    <property type="evidence" value="ECO:0007669"/>
    <property type="project" value="UniProtKB-UniRule"/>
</dbReference>
<dbReference type="NCBIfam" id="TIGR00482">
    <property type="entry name" value="nicotinate (nicotinamide) nucleotide adenylyltransferase"/>
    <property type="match status" value="1"/>
</dbReference>
<dbReference type="SUPFAM" id="SSF52374">
    <property type="entry name" value="Nucleotidylyl transferase"/>
    <property type="match status" value="1"/>
</dbReference>
<dbReference type="GO" id="GO:0009435">
    <property type="term" value="P:NAD+ biosynthetic process"/>
    <property type="evidence" value="ECO:0007669"/>
    <property type="project" value="UniProtKB-UniRule"/>
</dbReference>
<evidence type="ECO:0000256" key="3">
    <source>
        <dbReference type="ARBA" id="ARBA00009014"/>
    </source>
</evidence>
<dbReference type="OrthoDB" id="5295945at2"/>
<proteinExistence type="inferred from homology"/>
<dbReference type="UniPathway" id="UPA00253">
    <property type="reaction ID" value="UER00332"/>
</dbReference>
<name>A0A2R4XG54_9BURK</name>
<keyword evidence="14" id="KW-1185">Reference proteome</keyword>
<evidence type="ECO:0000256" key="4">
    <source>
        <dbReference type="ARBA" id="ARBA00022642"/>
    </source>
</evidence>
<keyword evidence="7 11" id="KW-0547">Nucleotide-binding</keyword>
<gene>
    <name evidence="11 13" type="primary">nadD</name>
    <name evidence="13" type="ORF">DBV39_01810</name>
</gene>
<evidence type="ECO:0000313" key="14">
    <source>
        <dbReference type="Proteomes" id="UP000244571"/>
    </source>
</evidence>
<evidence type="ECO:0000256" key="2">
    <source>
        <dbReference type="ARBA" id="ARBA00005019"/>
    </source>
</evidence>
<dbReference type="Gene3D" id="3.40.50.620">
    <property type="entry name" value="HUPs"/>
    <property type="match status" value="1"/>
</dbReference>
<dbReference type="HAMAP" id="MF_00244">
    <property type="entry name" value="NaMN_adenylyltr"/>
    <property type="match status" value="1"/>
</dbReference>
<keyword evidence="5 11" id="KW-0808">Transferase</keyword>
<evidence type="ECO:0000256" key="6">
    <source>
        <dbReference type="ARBA" id="ARBA00022695"/>
    </source>
</evidence>
<keyword evidence="8 11" id="KW-0067">ATP-binding</keyword>